<comment type="caution">
    <text evidence="6">The sequence shown here is derived from an EMBL/GenBank/DDBJ whole genome shotgun (WGS) entry which is preliminary data.</text>
</comment>
<dbReference type="InterPro" id="IPR045063">
    <property type="entry name" value="Dynamin_N"/>
</dbReference>
<dbReference type="InterPro" id="IPR022812">
    <property type="entry name" value="Dynamin"/>
</dbReference>
<dbReference type="InterPro" id="IPR020850">
    <property type="entry name" value="GED_dom"/>
</dbReference>
<dbReference type="Gene3D" id="1.20.120.1240">
    <property type="entry name" value="Dynamin, middle domain"/>
    <property type="match status" value="1"/>
</dbReference>
<dbReference type="PANTHER" id="PTHR11566:SF21">
    <property type="entry name" value="DYNAMIN RELATED PROTEIN 1, ISOFORM A"/>
    <property type="match status" value="1"/>
</dbReference>
<dbReference type="CDD" id="cd08771">
    <property type="entry name" value="DLP_1"/>
    <property type="match status" value="1"/>
</dbReference>
<accession>A0AAW0BT85</accession>
<feature type="compositionally biased region" description="Polar residues" evidence="3">
    <location>
        <begin position="29"/>
        <end position="41"/>
    </location>
</feature>
<evidence type="ECO:0000256" key="2">
    <source>
        <dbReference type="ARBA" id="ARBA00023134"/>
    </source>
</evidence>
<dbReference type="PROSITE" id="PS51388">
    <property type="entry name" value="GED"/>
    <property type="match status" value="1"/>
</dbReference>
<dbReference type="GO" id="GO:0016020">
    <property type="term" value="C:membrane"/>
    <property type="evidence" value="ECO:0007669"/>
    <property type="project" value="TreeGrafter"/>
</dbReference>
<feature type="compositionally biased region" description="Pro residues" evidence="3">
    <location>
        <begin position="19"/>
        <end position="28"/>
    </location>
</feature>
<name>A0AAW0BT85_9AGAR</name>
<dbReference type="InterPro" id="IPR000375">
    <property type="entry name" value="Dynamin_stalk"/>
</dbReference>
<dbReference type="PRINTS" id="PR00195">
    <property type="entry name" value="DYNAMIN"/>
</dbReference>
<feature type="domain" description="GED" evidence="4">
    <location>
        <begin position="617"/>
        <end position="710"/>
    </location>
</feature>
<gene>
    <name evidence="6" type="ORF">VNI00_014045</name>
</gene>
<dbReference type="InterPro" id="IPR001401">
    <property type="entry name" value="Dynamin_GTPase"/>
</dbReference>
<dbReference type="GO" id="GO:0000266">
    <property type="term" value="P:mitochondrial fission"/>
    <property type="evidence" value="ECO:0007669"/>
    <property type="project" value="TreeGrafter"/>
</dbReference>
<dbReference type="Pfam" id="PF02212">
    <property type="entry name" value="GED"/>
    <property type="match status" value="1"/>
</dbReference>
<sequence>MNRLGRFGSKKQKDSSDSSPPPPPPPPESTQNNSKQGSQIAASEYAKATIQLNRRIAALGAGFEFDFPRVAVVGAQSSGKSSLVEAISGICVPRYSNTCTRCPTECTMIPDGSDSWYCTINLKITANGVTSSQRFGPERITEKEEVELWLTRAQAAILSPDRQMEFRDLDAEALRRIMKDDDRFSNNVIEVEVRDPDLPPLTFIDLPGLIQHHSKSNEMIDVVDKMVRSFIGGARRNNTLMLIVMPANEDANNQKAMNLAKEYDRNGARTIGVLTKPDQIGEGDHGLKESAKEALEGQGDHRLRNGYYCVRLPNDAERKQKLGPDELSSRANNLFNETEPWKDVTNRSVFGVSNLVSSISALLVNIIRANLPKLEKQIKEKLASCQAELQRLPLPPTGKPLILLMDLIRLFSEDVSKAVMGHEHRQYAQQNRRDIYAKFRANVWRTGINFNPYIYPNDTNVIRAMENREEPWNHSSIPEPERVNMPEFSMSMDLKEATVELVQRSTSQWREPAMNCFNEVFEQSRRLFDGMIGERFEQYDALKQLVKSITHEHHEACKEDAAILLEKSVRLETNPLYTQNYHYYNSQRVKWRSQFASALTKSLHPHYVSQVQDYQSELELMGDARAYFKVAFKRFADYIPLLIEHELSQEFAGHLYERLVENIPLNDAKKLEEFMAERPAIRLKREQLQTDISRLNEMVQLLEEYKQHGSPDVIENSDEEYEDPEPGPGPTPGPLPSSPGDGLESEYCYDDLPREVIPSRSSSAAQSKISIPYVAEVSVPYATEVSVPYAAERAPQRAVYQNSTGYRGY</sequence>
<proteinExistence type="predicted"/>
<dbReference type="PANTHER" id="PTHR11566">
    <property type="entry name" value="DYNAMIN"/>
    <property type="match status" value="1"/>
</dbReference>
<dbReference type="SMART" id="SM00302">
    <property type="entry name" value="GED"/>
    <property type="match status" value="1"/>
</dbReference>
<dbReference type="InterPro" id="IPR027417">
    <property type="entry name" value="P-loop_NTPase"/>
</dbReference>
<dbReference type="GO" id="GO:0005525">
    <property type="term" value="F:GTP binding"/>
    <property type="evidence" value="ECO:0007669"/>
    <property type="project" value="InterPro"/>
</dbReference>
<feature type="region of interest" description="Disordered" evidence="3">
    <location>
        <begin position="1"/>
        <end position="41"/>
    </location>
</feature>
<evidence type="ECO:0000259" key="4">
    <source>
        <dbReference type="PROSITE" id="PS51388"/>
    </source>
</evidence>
<feature type="domain" description="Dynamin-type G" evidence="5">
    <location>
        <begin position="64"/>
        <end position="372"/>
    </location>
</feature>
<dbReference type="GO" id="GO:0003924">
    <property type="term" value="F:GTPase activity"/>
    <property type="evidence" value="ECO:0007669"/>
    <property type="project" value="InterPro"/>
</dbReference>
<dbReference type="GO" id="GO:0005739">
    <property type="term" value="C:mitochondrion"/>
    <property type="evidence" value="ECO:0007669"/>
    <property type="project" value="TreeGrafter"/>
</dbReference>
<dbReference type="Pfam" id="PF01031">
    <property type="entry name" value="Dynamin_M"/>
    <property type="match status" value="1"/>
</dbReference>
<evidence type="ECO:0000259" key="5">
    <source>
        <dbReference type="PROSITE" id="PS51718"/>
    </source>
</evidence>
<dbReference type="GO" id="GO:0016559">
    <property type="term" value="P:peroxisome fission"/>
    <property type="evidence" value="ECO:0007669"/>
    <property type="project" value="TreeGrafter"/>
</dbReference>
<dbReference type="InterPro" id="IPR003130">
    <property type="entry name" value="GED"/>
</dbReference>
<reference evidence="6 7" key="1">
    <citation type="submission" date="2024-01" db="EMBL/GenBank/DDBJ databases">
        <title>A draft genome for a cacao thread blight-causing isolate of Paramarasmius palmivorus.</title>
        <authorList>
            <person name="Baruah I.K."/>
            <person name="Bukari Y."/>
            <person name="Amoako-Attah I."/>
            <person name="Meinhardt L.W."/>
            <person name="Bailey B.A."/>
            <person name="Cohen S.P."/>
        </authorList>
    </citation>
    <scope>NUCLEOTIDE SEQUENCE [LARGE SCALE GENOMIC DNA]</scope>
    <source>
        <strain evidence="6 7">GH-12</strain>
    </source>
</reference>
<dbReference type="SUPFAM" id="SSF52540">
    <property type="entry name" value="P-loop containing nucleoside triphosphate hydrolases"/>
    <property type="match status" value="1"/>
</dbReference>
<evidence type="ECO:0000256" key="3">
    <source>
        <dbReference type="SAM" id="MobiDB-lite"/>
    </source>
</evidence>
<dbReference type="PROSITE" id="PS51718">
    <property type="entry name" value="G_DYNAMIN_2"/>
    <property type="match status" value="1"/>
</dbReference>
<dbReference type="AlphaFoldDB" id="A0AAW0BT85"/>
<evidence type="ECO:0000313" key="7">
    <source>
        <dbReference type="Proteomes" id="UP001383192"/>
    </source>
</evidence>
<evidence type="ECO:0000313" key="6">
    <source>
        <dbReference type="EMBL" id="KAK7030460.1"/>
    </source>
</evidence>
<dbReference type="GO" id="GO:0006897">
    <property type="term" value="P:endocytosis"/>
    <property type="evidence" value="ECO:0007669"/>
    <property type="project" value="TreeGrafter"/>
</dbReference>
<dbReference type="EMBL" id="JAYKXP010000075">
    <property type="protein sequence ID" value="KAK7030460.1"/>
    <property type="molecule type" value="Genomic_DNA"/>
</dbReference>
<keyword evidence="7" id="KW-1185">Reference proteome</keyword>
<organism evidence="6 7">
    <name type="scientific">Paramarasmius palmivorus</name>
    <dbReference type="NCBI Taxonomy" id="297713"/>
    <lineage>
        <taxon>Eukaryota</taxon>
        <taxon>Fungi</taxon>
        <taxon>Dikarya</taxon>
        <taxon>Basidiomycota</taxon>
        <taxon>Agaricomycotina</taxon>
        <taxon>Agaricomycetes</taxon>
        <taxon>Agaricomycetidae</taxon>
        <taxon>Agaricales</taxon>
        <taxon>Marasmiineae</taxon>
        <taxon>Marasmiaceae</taxon>
        <taxon>Paramarasmius</taxon>
    </lineage>
</organism>
<dbReference type="InterPro" id="IPR030381">
    <property type="entry name" value="G_DYNAMIN_dom"/>
</dbReference>
<feature type="compositionally biased region" description="Pro residues" evidence="3">
    <location>
        <begin position="726"/>
        <end position="737"/>
    </location>
</feature>
<protein>
    <submittedName>
        <fullName evidence="6">Uncharacterized protein</fullName>
    </submittedName>
</protein>
<dbReference type="Proteomes" id="UP001383192">
    <property type="component" value="Unassembled WGS sequence"/>
</dbReference>
<feature type="region of interest" description="Disordered" evidence="3">
    <location>
        <begin position="708"/>
        <end position="747"/>
    </location>
</feature>
<dbReference type="SMART" id="SM00053">
    <property type="entry name" value="DYNc"/>
    <property type="match status" value="1"/>
</dbReference>
<dbReference type="Gene3D" id="3.40.50.300">
    <property type="entry name" value="P-loop containing nucleotide triphosphate hydrolases"/>
    <property type="match status" value="1"/>
</dbReference>
<dbReference type="GO" id="GO:0008017">
    <property type="term" value="F:microtubule binding"/>
    <property type="evidence" value="ECO:0007669"/>
    <property type="project" value="TreeGrafter"/>
</dbReference>
<dbReference type="GO" id="GO:0005874">
    <property type="term" value="C:microtubule"/>
    <property type="evidence" value="ECO:0007669"/>
    <property type="project" value="TreeGrafter"/>
</dbReference>
<dbReference type="Pfam" id="PF00350">
    <property type="entry name" value="Dynamin_N"/>
    <property type="match status" value="1"/>
</dbReference>
<keyword evidence="1" id="KW-0547">Nucleotide-binding</keyword>
<keyword evidence="2" id="KW-0342">GTP-binding</keyword>
<feature type="compositionally biased region" description="Acidic residues" evidence="3">
    <location>
        <begin position="715"/>
        <end position="725"/>
    </location>
</feature>
<evidence type="ECO:0000256" key="1">
    <source>
        <dbReference type="ARBA" id="ARBA00022741"/>
    </source>
</evidence>
<dbReference type="GO" id="GO:0048312">
    <property type="term" value="P:intracellular distribution of mitochondria"/>
    <property type="evidence" value="ECO:0007669"/>
    <property type="project" value="TreeGrafter"/>
</dbReference>